<gene>
    <name evidence="15" type="ORF">B1199_06240</name>
</gene>
<keyword evidence="10 11" id="KW-0998">Cell outer membrane</keyword>
<comment type="similarity">
    <text evidence="2">Belongs to the TonB-dependent receptor family. Hemoglobin/haptoglobin binding protein subfamily.</text>
</comment>
<reference evidence="15 16" key="1">
    <citation type="submission" date="2017-02" db="EMBL/GenBank/DDBJ databases">
        <title>Pseudoalteromonas ulvae TC14 Genome.</title>
        <authorList>
            <person name="Molmeret M."/>
        </authorList>
    </citation>
    <scope>NUCLEOTIDE SEQUENCE [LARGE SCALE GENOMIC DNA]</scope>
    <source>
        <strain evidence="15">TC14</strain>
    </source>
</reference>
<evidence type="ECO:0000256" key="12">
    <source>
        <dbReference type="RuleBase" id="RU003357"/>
    </source>
</evidence>
<dbReference type="Gene3D" id="2.170.130.10">
    <property type="entry name" value="TonB-dependent receptor, plug domain"/>
    <property type="match status" value="1"/>
</dbReference>
<dbReference type="EMBL" id="MWPV01000002">
    <property type="protein sequence ID" value="OUL57960.1"/>
    <property type="molecule type" value="Genomic_DNA"/>
</dbReference>
<dbReference type="SUPFAM" id="SSF56935">
    <property type="entry name" value="Porins"/>
    <property type="match status" value="1"/>
</dbReference>
<dbReference type="AlphaFoldDB" id="A0A244CQQ9"/>
<dbReference type="Proteomes" id="UP000194841">
    <property type="component" value="Unassembled WGS sequence"/>
</dbReference>
<keyword evidence="3 11" id="KW-0813">Transport</keyword>
<feature type="domain" description="TonB-dependent receptor plug" evidence="14">
    <location>
        <begin position="57"/>
        <end position="166"/>
    </location>
</feature>
<comment type="subcellular location">
    <subcellularLocation>
        <location evidence="1 11">Cell outer membrane</location>
        <topology evidence="1 11">Multi-pass membrane protein</topology>
    </subcellularLocation>
</comment>
<evidence type="ECO:0000256" key="9">
    <source>
        <dbReference type="ARBA" id="ARBA00023170"/>
    </source>
</evidence>
<evidence type="ECO:0000256" key="8">
    <source>
        <dbReference type="ARBA" id="ARBA00023136"/>
    </source>
</evidence>
<comment type="caution">
    <text evidence="15">The sequence shown here is derived from an EMBL/GenBank/DDBJ whole genome shotgun (WGS) entry which is preliminary data.</text>
</comment>
<evidence type="ECO:0000256" key="3">
    <source>
        <dbReference type="ARBA" id="ARBA00022448"/>
    </source>
</evidence>
<keyword evidence="6" id="KW-0732">Signal</keyword>
<dbReference type="Gene3D" id="2.40.170.20">
    <property type="entry name" value="TonB-dependent receptor, beta-barrel domain"/>
    <property type="match status" value="1"/>
</dbReference>
<dbReference type="GO" id="GO:0044718">
    <property type="term" value="P:siderophore transmembrane transport"/>
    <property type="evidence" value="ECO:0007669"/>
    <property type="project" value="TreeGrafter"/>
</dbReference>
<evidence type="ECO:0000256" key="10">
    <source>
        <dbReference type="ARBA" id="ARBA00023237"/>
    </source>
</evidence>
<dbReference type="PANTHER" id="PTHR30069:SF29">
    <property type="entry name" value="HEMOGLOBIN AND HEMOGLOBIN-HAPTOGLOBIN-BINDING PROTEIN 1-RELATED"/>
    <property type="match status" value="1"/>
</dbReference>
<evidence type="ECO:0000313" key="15">
    <source>
        <dbReference type="EMBL" id="OUL57960.1"/>
    </source>
</evidence>
<evidence type="ECO:0000256" key="6">
    <source>
        <dbReference type="ARBA" id="ARBA00022729"/>
    </source>
</evidence>
<evidence type="ECO:0000256" key="5">
    <source>
        <dbReference type="ARBA" id="ARBA00022692"/>
    </source>
</evidence>
<evidence type="ECO:0000256" key="7">
    <source>
        <dbReference type="ARBA" id="ARBA00023077"/>
    </source>
</evidence>
<proteinExistence type="inferred from homology"/>
<feature type="domain" description="TonB-dependent receptor-like beta-barrel" evidence="13">
    <location>
        <begin position="285"/>
        <end position="733"/>
    </location>
</feature>
<dbReference type="GO" id="GO:0015344">
    <property type="term" value="F:siderophore uptake transmembrane transporter activity"/>
    <property type="evidence" value="ECO:0007669"/>
    <property type="project" value="TreeGrafter"/>
</dbReference>
<name>A0A244CQQ9_PSEDV</name>
<dbReference type="InterPro" id="IPR036942">
    <property type="entry name" value="Beta-barrel_TonB_sf"/>
</dbReference>
<evidence type="ECO:0000256" key="11">
    <source>
        <dbReference type="PROSITE-ProRule" id="PRU01360"/>
    </source>
</evidence>
<dbReference type="GO" id="GO:0009279">
    <property type="term" value="C:cell outer membrane"/>
    <property type="evidence" value="ECO:0007669"/>
    <property type="project" value="UniProtKB-SubCell"/>
</dbReference>
<dbReference type="Pfam" id="PF07715">
    <property type="entry name" value="Plug"/>
    <property type="match status" value="1"/>
</dbReference>
<evidence type="ECO:0000256" key="1">
    <source>
        <dbReference type="ARBA" id="ARBA00004571"/>
    </source>
</evidence>
<accession>A0A244CQQ9</accession>
<keyword evidence="7 12" id="KW-0798">TonB box</keyword>
<dbReference type="InterPro" id="IPR000531">
    <property type="entry name" value="Beta-barrel_TonB"/>
</dbReference>
<dbReference type="PROSITE" id="PS52016">
    <property type="entry name" value="TONB_DEPENDENT_REC_3"/>
    <property type="match status" value="1"/>
</dbReference>
<dbReference type="InterPro" id="IPR012910">
    <property type="entry name" value="Plug_dom"/>
</dbReference>
<keyword evidence="5 11" id="KW-0812">Transmembrane</keyword>
<protein>
    <submittedName>
        <fullName evidence="15">Adhesin</fullName>
    </submittedName>
</protein>
<keyword evidence="4 11" id="KW-1134">Transmembrane beta strand</keyword>
<organism evidence="15 16">
    <name type="scientific">Pseudoalteromonas ulvae</name>
    <dbReference type="NCBI Taxonomy" id="107327"/>
    <lineage>
        <taxon>Bacteria</taxon>
        <taxon>Pseudomonadati</taxon>
        <taxon>Pseudomonadota</taxon>
        <taxon>Gammaproteobacteria</taxon>
        <taxon>Alteromonadales</taxon>
        <taxon>Pseudoalteromonadaceae</taxon>
        <taxon>Pseudoalteromonas</taxon>
    </lineage>
</organism>
<dbReference type="InterPro" id="IPR037066">
    <property type="entry name" value="Plug_dom_sf"/>
</dbReference>
<evidence type="ECO:0000259" key="14">
    <source>
        <dbReference type="Pfam" id="PF07715"/>
    </source>
</evidence>
<dbReference type="InterPro" id="IPR039426">
    <property type="entry name" value="TonB-dep_rcpt-like"/>
</dbReference>
<sequence length="772" mass="87475">MLQSFRFVKYVIVIFFAHSVISPAKCNELDIDLFGDINIEEFLNVTVSSASGLNETLRNAPAAMVVVSEREIKQRGYRSLEDVIMNLPSFDNSMTYGNGNITSYQRGYRTPYTQRTLIMINGIVDNHLWTQEASLTSTYPLNNIERIEVLYGPASAVYGANAFSGVINIITKQATKTLGNGHSQSVTISKGSYNSNRIEASLSGASEQWQYNISGSVFKSDEPDIDDFAPWGYLDNALLSNQAIWGPIVADQALANECANDRCPHQGYKNSYGQYHDASKNWGILADASYGNLTAGLILWQLTNGYGVYYPNDRGQPGSAWQRSSEQFYLKHHSQFTSDLKIKTLALYRENRQWGDWAEAYPVNPNLNNQQVLSAVSLSKWNSINDSWLLQQDYEWQFDQQLTLSAGIKYQHKSLTKAYEVCGYWEGSFCSTSTEPGVVLSTEQTIPQPTTPAKEMASNNLIHIKDKGLYLQGIWQLDTWRINAGARYDRNSIYGGTFNPRLSAIHFLTDSSTVKLIYGEAFQEPSAAQLWGGWNGRDANEQLQPEQVKNLEFIYMYQQANWLHDFSLFSARYDHVIKEEAENAGHRRNYGLEYRGQFKYQHPWLPNTSLSGHVYYTYIKALSSVSYDHQLAAWVGDGIEQCNQLTTENDGSCRDYNIDIGDIAPHKINANLNLPISEALNLNLAANWVSRKKLYVRNPLRAQHQKNASYFTLDANMSYQFALWSINFKINNIFDKQHYHSGVEAASSGNDFSQRSQGWYNSQIPQWVGTLF</sequence>
<evidence type="ECO:0000256" key="4">
    <source>
        <dbReference type="ARBA" id="ARBA00022452"/>
    </source>
</evidence>
<dbReference type="Pfam" id="PF00593">
    <property type="entry name" value="TonB_dep_Rec_b-barrel"/>
    <property type="match status" value="1"/>
</dbReference>
<evidence type="ECO:0000313" key="16">
    <source>
        <dbReference type="Proteomes" id="UP000194841"/>
    </source>
</evidence>
<dbReference type="PANTHER" id="PTHR30069">
    <property type="entry name" value="TONB-DEPENDENT OUTER MEMBRANE RECEPTOR"/>
    <property type="match status" value="1"/>
</dbReference>
<keyword evidence="9" id="KW-0675">Receptor</keyword>
<keyword evidence="8 11" id="KW-0472">Membrane</keyword>
<keyword evidence="16" id="KW-1185">Reference proteome</keyword>
<evidence type="ECO:0000259" key="13">
    <source>
        <dbReference type="Pfam" id="PF00593"/>
    </source>
</evidence>
<evidence type="ECO:0000256" key="2">
    <source>
        <dbReference type="ARBA" id="ARBA00008143"/>
    </source>
</evidence>